<keyword evidence="2 8" id="KW-0820">tRNA-binding</keyword>
<reference evidence="11" key="2">
    <citation type="submission" date="2021-09" db="EMBL/GenBank/DDBJ databases">
        <authorList>
            <person name="Gilroy R."/>
        </authorList>
    </citation>
    <scope>NUCLEOTIDE SEQUENCE</scope>
    <source>
        <strain evidence="11">ChiGjej2B2-7701</strain>
    </source>
</reference>
<dbReference type="GO" id="GO:0072344">
    <property type="term" value="P:rescue of stalled ribosome"/>
    <property type="evidence" value="ECO:0007669"/>
    <property type="project" value="UniProtKB-UniRule"/>
</dbReference>
<dbReference type="Pfam" id="PF01195">
    <property type="entry name" value="Pept_tRNA_hydro"/>
    <property type="match status" value="1"/>
</dbReference>
<comment type="subcellular location">
    <subcellularLocation>
        <location evidence="8">Cytoplasm</location>
    </subcellularLocation>
</comment>
<dbReference type="GO" id="GO:0000049">
    <property type="term" value="F:tRNA binding"/>
    <property type="evidence" value="ECO:0007669"/>
    <property type="project" value="UniProtKB-UniRule"/>
</dbReference>
<dbReference type="PROSITE" id="PS01195">
    <property type="entry name" value="PEPT_TRNA_HYDROL_1"/>
    <property type="match status" value="1"/>
</dbReference>
<protein>
    <recommendedName>
        <fullName evidence="7 8">Peptidyl-tRNA hydrolase</fullName>
        <shortName evidence="8">Pth</shortName>
        <ecNumber evidence="1 8">3.1.1.29</ecNumber>
    </recommendedName>
</protein>
<dbReference type="Gene3D" id="3.40.50.1470">
    <property type="entry name" value="Peptidyl-tRNA hydrolase"/>
    <property type="match status" value="1"/>
</dbReference>
<keyword evidence="3 8" id="KW-0378">Hydrolase</keyword>
<comment type="subunit">
    <text evidence="8">Monomer.</text>
</comment>
<dbReference type="PROSITE" id="PS01196">
    <property type="entry name" value="PEPT_TRNA_HYDROL_2"/>
    <property type="match status" value="1"/>
</dbReference>
<proteinExistence type="inferred from homology"/>
<dbReference type="CDD" id="cd00462">
    <property type="entry name" value="PTH"/>
    <property type="match status" value="1"/>
</dbReference>
<keyword evidence="8" id="KW-0963">Cytoplasm</keyword>
<gene>
    <name evidence="8 11" type="primary">pth</name>
    <name evidence="11" type="ORF">K8U80_02010</name>
</gene>
<evidence type="ECO:0000256" key="2">
    <source>
        <dbReference type="ARBA" id="ARBA00022555"/>
    </source>
</evidence>
<comment type="similarity">
    <text evidence="5 8 10">Belongs to the PTH family.</text>
</comment>
<dbReference type="GO" id="GO:0006515">
    <property type="term" value="P:protein quality control for misfolded or incompletely synthesized proteins"/>
    <property type="evidence" value="ECO:0007669"/>
    <property type="project" value="UniProtKB-UniRule"/>
</dbReference>
<dbReference type="SUPFAM" id="SSF53178">
    <property type="entry name" value="Peptidyl-tRNA hydrolase-like"/>
    <property type="match status" value="1"/>
</dbReference>
<comment type="function">
    <text evidence="8">Catalyzes the release of premature peptidyl moieties from peptidyl-tRNA molecules trapped in stalled 50S ribosomal subunits, and thus maintains levels of free tRNAs and 50S ribosomes.</text>
</comment>
<evidence type="ECO:0000256" key="8">
    <source>
        <dbReference type="HAMAP-Rule" id="MF_00083"/>
    </source>
</evidence>
<evidence type="ECO:0000256" key="3">
    <source>
        <dbReference type="ARBA" id="ARBA00022801"/>
    </source>
</evidence>
<dbReference type="EMBL" id="DYVF01000015">
    <property type="protein sequence ID" value="HJG30150.1"/>
    <property type="molecule type" value="Genomic_DNA"/>
</dbReference>
<accession>A0A921IQH8</accession>
<dbReference type="AlphaFoldDB" id="A0A921IQH8"/>
<dbReference type="RefSeq" id="WP_187119110.1">
    <property type="nucleotide sequence ID" value="NZ_CABKVW010000005.1"/>
</dbReference>
<sequence>MAAVQPKKIRMVAGLGNPGEEYARTRHNAGFCAIDELARQANVTYWKNQSGAEVASITVNDADAEGGKREVLLVKPQSYMNTSGGPISKLCAANKISPEELLVIHDELDIPAGDVRVKIGGGHAGHNGLRSIIDKLGSREFARIRVGIGNPPGRMQVADFVLKQLRAKEAEDFDDATFRAAEAAALALTRGVVFARDNVNGKR</sequence>
<comment type="catalytic activity">
    <reaction evidence="6 8 9">
        <text>an N-acyl-L-alpha-aminoacyl-tRNA + H2O = an N-acyl-L-amino acid + a tRNA + H(+)</text>
        <dbReference type="Rhea" id="RHEA:54448"/>
        <dbReference type="Rhea" id="RHEA-COMP:10123"/>
        <dbReference type="Rhea" id="RHEA-COMP:13883"/>
        <dbReference type="ChEBI" id="CHEBI:15377"/>
        <dbReference type="ChEBI" id="CHEBI:15378"/>
        <dbReference type="ChEBI" id="CHEBI:59874"/>
        <dbReference type="ChEBI" id="CHEBI:78442"/>
        <dbReference type="ChEBI" id="CHEBI:138191"/>
        <dbReference type="EC" id="3.1.1.29"/>
    </reaction>
</comment>
<comment type="caution">
    <text evidence="11">The sequence shown here is derived from an EMBL/GenBank/DDBJ whole genome shotgun (WGS) entry which is preliminary data.</text>
</comment>
<feature type="active site" description="Proton acceptor" evidence="8">
    <location>
        <position position="27"/>
    </location>
</feature>
<evidence type="ECO:0000256" key="4">
    <source>
        <dbReference type="ARBA" id="ARBA00022884"/>
    </source>
</evidence>
<feature type="site" description="Stabilizes the basic form of H active site to accept a proton" evidence="8">
    <location>
        <position position="106"/>
    </location>
</feature>
<dbReference type="InterPro" id="IPR018171">
    <property type="entry name" value="Pept_tRNA_hydro_CS"/>
</dbReference>
<dbReference type="GO" id="GO:0004045">
    <property type="term" value="F:peptidyl-tRNA hydrolase activity"/>
    <property type="evidence" value="ECO:0007669"/>
    <property type="project" value="UniProtKB-UniRule"/>
</dbReference>
<evidence type="ECO:0000256" key="7">
    <source>
        <dbReference type="ARBA" id="ARBA00050038"/>
    </source>
</evidence>
<feature type="binding site" evidence="8">
    <location>
        <position position="22"/>
    </location>
    <ligand>
        <name>tRNA</name>
        <dbReference type="ChEBI" id="CHEBI:17843"/>
    </ligand>
</feature>
<evidence type="ECO:0000313" key="11">
    <source>
        <dbReference type="EMBL" id="HJG30150.1"/>
    </source>
</evidence>
<keyword evidence="4 8" id="KW-0694">RNA-binding</keyword>
<evidence type="ECO:0000256" key="9">
    <source>
        <dbReference type="RuleBase" id="RU000673"/>
    </source>
</evidence>
<dbReference type="Proteomes" id="UP000746751">
    <property type="component" value="Unassembled WGS sequence"/>
</dbReference>
<organism evidence="11 12">
    <name type="scientific">Collinsella ihumii</name>
    <dbReference type="NCBI Taxonomy" id="1720204"/>
    <lineage>
        <taxon>Bacteria</taxon>
        <taxon>Bacillati</taxon>
        <taxon>Actinomycetota</taxon>
        <taxon>Coriobacteriia</taxon>
        <taxon>Coriobacteriales</taxon>
        <taxon>Coriobacteriaceae</taxon>
        <taxon>Collinsella</taxon>
    </lineage>
</organism>
<evidence type="ECO:0000256" key="10">
    <source>
        <dbReference type="RuleBase" id="RU004320"/>
    </source>
</evidence>
<dbReference type="HAMAP" id="MF_00083">
    <property type="entry name" value="Pept_tRNA_hydro_bact"/>
    <property type="match status" value="1"/>
</dbReference>
<dbReference type="PANTHER" id="PTHR17224:SF1">
    <property type="entry name" value="PEPTIDYL-TRNA HYDROLASE"/>
    <property type="match status" value="1"/>
</dbReference>
<evidence type="ECO:0000256" key="5">
    <source>
        <dbReference type="ARBA" id="ARBA00038063"/>
    </source>
</evidence>
<evidence type="ECO:0000313" key="12">
    <source>
        <dbReference type="Proteomes" id="UP000746751"/>
    </source>
</evidence>
<comment type="function">
    <text evidence="8">Hydrolyzes ribosome-free peptidyl-tRNAs (with 1 or more amino acids incorporated), which drop off the ribosome during protein synthesis, or as a result of ribosome stalling.</text>
</comment>
<feature type="binding site" evidence="8">
    <location>
        <position position="81"/>
    </location>
    <ligand>
        <name>tRNA</name>
        <dbReference type="ChEBI" id="CHEBI:17843"/>
    </ligand>
</feature>
<dbReference type="GO" id="GO:0005737">
    <property type="term" value="C:cytoplasm"/>
    <property type="evidence" value="ECO:0007669"/>
    <property type="project" value="UniProtKB-SubCell"/>
</dbReference>
<dbReference type="InterPro" id="IPR036416">
    <property type="entry name" value="Pept_tRNA_hydro_sf"/>
</dbReference>
<evidence type="ECO:0000256" key="1">
    <source>
        <dbReference type="ARBA" id="ARBA00013260"/>
    </source>
</evidence>
<evidence type="ECO:0000256" key="6">
    <source>
        <dbReference type="ARBA" id="ARBA00048707"/>
    </source>
</evidence>
<feature type="binding site" evidence="8">
    <location>
        <position position="127"/>
    </location>
    <ligand>
        <name>tRNA</name>
        <dbReference type="ChEBI" id="CHEBI:17843"/>
    </ligand>
</feature>
<name>A0A921IQH8_9ACTN</name>
<reference evidence="11" key="1">
    <citation type="journal article" date="2021" name="PeerJ">
        <title>Extensive microbial diversity within the chicken gut microbiome revealed by metagenomics and culture.</title>
        <authorList>
            <person name="Gilroy R."/>
            <person name="Ravi A."/>
            <person name="Getino M."/>
            <person name="Pursley I."/>
            <person name="Horton D.L."/>
            <person name="Alikhan N.F."/>
            <person name="Baker D."/>
            <person name="Gharbi K."/>
            <person name="Hall N."/>
            <person name="Watson M."/>
            <person name="Adriaenssens E.M."/>
            <person name="Foster-Nyarko E."/>
            <person name="Jarju S."/>
            <person name="Secka A."/>
            <person name="Antonio M."/>
            <person name="Oren A."/>
            <person name="Chaudhuri R.R."/>
            <person name="La Ragione R."/>
            <person name="Hildebrand F."/>
            <person name="Pallen M.J."/>
        </authorList>
    </citation>
    <scope>NUCLEOTIDE SEQUENCE</scope>
    <source>
        <strain evidence="11">ChiGjej2B2-7701</strain>
    </source>
</reference>
<dbReference type="NCBIfam" id="TIGR00447">
    <property type="entry name" value="pth"/>
    <property type="match status" value="1"/>
</dbReference>
<dbReference type="FunFam" id="3.40.50.1470:FF:000001">
    <property type="entry name" value="Peptidyl-tRNA hydrolase"/>
    <property type="match status" value="1"/>
</dbReference>
<dbReference type="PANTHER" id="PTHR17224">
    <property type="entry name" value="PEPTIDYL-TRNA HYDROLASE"/>
    <property type="match status" value="1"/>
</dbReference>
<feature type="binding site" evidence="8">
    <location>
        <position position="79"/>
    </location>
    <ligand>
        <name>tRNA</name>
        <dbReference type="ChEBI" id="CHEBI:17843"/>
    </ligand>
</feature>
<dbReference type="InterPro" id="IPR001328">
    <property type="entry name" value="Pept_tRNA_hydro"/>
</dbReference>
<dbReference type="EC" id="3.1.1.29" evidence="1 8"/>
<feature type="site" description="Discriminates between blocked and unblocked aminoacyl-tRNA" evidence="8">
    <location>
        <position position="17"/>
    </location>
</feature>